<gene>
    <name evidence="1" type="ORF">MSIBF_A1480001</name>
</gene>
<proteinExistence type="predicted"/>
<protein>
    <submittedName>
        <fullName evidence="1">Uncharacterized protein</fullName>
    </submittedName>
</protein>
<evidence type="ECO:0000313" key="1">
    <source>
        <dbReference type="EMBL" id="CEG11481.1"/>
    </source>
</evidence>
<dbReference type="AlphaFoldDB" id="A0A098E7I8"/>
<name>A0A098E7I8_9ZZZZ</name>
<organism evidence="1">
    <name type="scientific">groundwater metagenome</name>
    <dbReference type="NCBI Taxonomy" id="717931"/>
    <lineage>
        <taxon>unclassified sequences</taxon>
        <taxon>metagenomes</taxon>
        <taxon>ecological metagenomes</taxon>
    </lineage>
</organism>
<accession>A0A098E7I8</accession>
<reference evidence="1" key="1">
    <citation type="submission" date="2014-09" db="EMBL/GenBank/DDBJ databases">
        <authorList>
            <person name="Probst J Alexander"/>
        </authorList>
    </citation>
    <scope>NUCLEOTIDE SEQUENCE</scope>
</reference>
<sequence length="827" mass="95113">MKINSDRVVGYLKQLQEKHGGYYGTDIVNLANDLGVTWHGLKKRLSFWKKNDSAFKSFVYLGQHRPPITLNEFMEIKSRISSNPLEIKQHILSDLQNERKGIGEESITRPTFYRVAKQATLSQFSLEQAYSWFVSNRITILDDYSVEEARESLSTIFTFSDMKTPFGPDIRAIYDKLSKAKKWFSRYKVEAIDYYPKVLTQGKHIRSLLTSIPSDQQKEVQARLIFECQVVFIVECMDLLIDLLIHEKGRVQQATNKNRAKVENNILKNIISSMRNDLKYMHLKSLPDMKKIHTLANPTVMEKTKARIELLRKQYGRYCLILQILDDLTKGLTEGVIFHDVDVNKLFLLAKDKNSWQFWSKKEKHSFVRNPDLVQEIDNKNEDVASLIAIDRIFDYIKQGKISFNSSYSYQDASSKIKNVEINDGDGFLTSGILEELVSGRFVTDIQNRIAELDKPDKIDDIEQDEEDMPPEWINFLDVLKEVSKYVRAMNSGWFEEHVSLFRKQTDGLFSMEYAEEKFADRLYAAIGFLGRNFRYRDSQEFWNLKYFIQRYLTEEQLILELKFIHRCMTSLKSKNTSMVVIDTIGINSRKKSILSTYHGRYHIIGFSDMRSVTPSMSPINSFRCRSTDSEAMNILSVMDKIQTVCDSKIRVYTGDSHTVSRISAGMVFLSRDIVAAGRICHKPKEKLAECKINELKENISLLNKIGKLLRDEPSLGRVIATKKCINIGGINGCKLVKDLGYLILQNVSNADIDVDRICLAVERSNQLKRKTRIVEGSYTRPKHDVELSLLSGELVLCMAGLYHMMNGWAGSASPINLSDIRIVMPA</sequence>
<dbReference type="EMBL" id="CCXY01000055">
    <property type="protein sequence ID" value="CEG11481.1"/>
    <property type="molecule type" value="Genomic_DNA"/>
</dbReference>